<evidence type="ECO:0000259" key="3">
    <source>
        <dbReference type="Pfam" id="PF01321"/>
    </source>
</evidence>
<dbReference type="InterPro" id="IPR050659">
    <property type="entry name" value="Peptidase_M24B"/>
</dbReference>
<feature type="chain" id="PRO_5001981769" evidence="1">
    <location>
        <begin position="28"/>
        <end position="418"/>
    </location>
</feature>
<evidence type="ECO:0000259" key="2">
    <source>
        <dbReference type="Pfam" id="PF00557"/>
    </source>
</evidence>
<dbReference type="InterPro" id="IPR029149">
    <property type="entry name" value="Creatin/AminoP/Spt16_N"/>
</dbReference>
<sequence length="418" mass="44830">MQTPLSRRAMIAAAALPFLVRPGLLRAAEPDLSGLSDITGGAVPIGPEERAGRLARAQGLMKANGIGAILIEPGSTMVYFTGVQWWRSERLTAVIIPVEGQPCIVTPYFEEPSVRETLAVPAEIRVWQEDRNPLAVVAGFLRDRKLAGRPVGIEETARFFAFDGLQQALPGVRLVSANPVVRGCRMVKTAPEIALMQLATDVTMAAYRWVYPRVEVGMTGAEVGALMTAATRKLGGSPEFSMALIGEASAYPHGSKQVHRVADGQVVLMDCGCTVEGYQSDVSRSWVHGAPSAEQRKVWDTVAKGQQVALSAARIGAPAGSIDDAVRRFYESQGYGPGYRLPGLSHRTGHGIGMDGHEPVNLVRGEATPLATGMCFSDEPGLYLPGKFGIRIEDCFHMTASGPVWFSTPPRRIEAPIG</sequence>
<dbReference type="PANTHER" id="PTHR46112:SF3">
    <property type="entry name" value="AMINOPEPTIDASE YPDF"/>
    <property type="match status" value="1"/>
</dbReference>
<dbReference type="SUPFAM" id="SSF53092">
    <property type="entry name" value="Creatinase/prolidase N-terminal domain"/>
    <property type="match status" value="1"/>
</dbReference>
<dbReference type="OrthoDB" id="9761809at2"/>
<dbReference type="eggNOG" id="COG0006">
    <property type="taxonomic scope" value="Bacteria"/>
</dbReference>
<dbReference type="InterPro" id="IPR000994">
    <property type="entry name" value="Pept_M24"/>
</dbReference>
<feature type="domain" description="Peptidase M24" evidence="2">
    <location>
        <begin position="195"/>
        <end position="399"/>
    </location>
</feature>
<name>A0A0A1W2Y1_9SPHN</name>
<proteinExistence type="predicted"/>
<dbReference type="AlphaFoldDB" id="A0A0A1W2Y1"/>
<keyword evidence="5" id="KW-1185">Reference proteome</keyword>
<feature type="signal peptide" evidence="1">
    <location>
        <begin position="1"/>
        <end position="27"/>
    </location>
</feature>
<dbReference type="PANTHER" id="PTHR46112">
    <property type="entry name" value="AMINOPEPTIDASE"/>
    <property type="match status" value="1"/>
</dbReference>
<gene>
    <name evidence="4" type="ORF">SP5_004_00190</name>
</gene>
<evidence type="ECO:0000313" key="5">
    <source>
        <dbReference type="Proteomes" id="UP000032305"/>
    </source>
</evidence>
<dbReference type="Pfam" id="PF01321">
    <property type="entry name" value="Creatinase_N"/>
    <property type="match status" value="1"/>
</dbReference>
<dbReference type="Gene3D" id="3.40.350.10">
    <property type="entry name" value="Creatinase/prolidase N-terminal domain"/>
    <property type="match status" value="1"/>
</dbReference>
<feature type="domain" description="Creatinase N-terminal" evidence="3">
    <location>
        <begin position="53"/>
        <end position="187"/>
    </location>
</feature>
<dbReference type="Pfam" id="PF00557">
    <property type="entry name" value="Peptidase_M24"/>
    <property type="match status" value="1"/>
</dbReference>
<protein>
    <submittedName>
        <fullName evidence="4">Peptidase M24 family protein</fullName>
    </submittedName>
</protein>
<reference evidence="4 5" key="1">
    <citation type="submission" date="2014-11" db="EMBL/GenBank/DDBJ databases">
        <title>Whole genome shotgun sequence of Sphingomonas parapaucimobilis NBRC 15100.</title>
        <authorList>
            <person name="Katano-Makiyama Y."/>
            <person name="Hosoyama A."/>
            <person name="Hashimoto M."/>
            <person name="Hosoyama Y."/>
            <person name="Noguchi M."/>
            <person name="Numata M."/>
            <person name="Tsuchikane K."/>
            <person name="Hirakata S."/>
            <person name="Uohara A."/>
            <person name="Shimodaira J."/>
            <person name="Ohji S."/>
            <person name="Ichikawa N."/>
            <person name="Kimura A."/>
            <person name="Yamazoe A."/>
            <person name="Fujita N."/>
        </authorList>
    </citation>
    <scope>NUCLEOTIDE SEQUENCE [LARGE SCALE GENOMIC DNA]</scope>
    <source>
        <strain evidence="4 5">NBRC 15100</strain>
    </source>
</reference>
<dbReference type="RefSeq" id="WP_042482723.1">
    <property type="nucleotide sequence ID" value="NZ_BBPI01000004.1"/>
</dbReference>
<accession>A0A0A1W2Y1</accession>
<dbReference type="Gene3D" id="3.90.230.10">
    <property type="entry name" value="Creatinase/methionine aminopeptidase superfamily"/>
    <property type="match status" value="1"/>
</dbReference>
<organism evidence="4 5">
    <name type="scientific">Sphingomonas parapaucimobilis NBRC 15100</name>
    <dbReference type="NCBI Taxonomy" id="1219049"/>
    <lineage>
        <taxon>Bacteria</taxon>
        <taxon>Pseudomonadati</taxon>
        <taxon>Pseudomonadota</taxon>
        <taxon>Alphaproteobacteria</taxon>
        <taxon>Sphingomonadales</taxon>
        <taxon>Sphingomonadaceae</taxon>
        <taxon>Sphingomonas</taxon>
    </lineage>
</organism>
<dbReference type="Proteomes" id="UP000032305">
    <property type="component" value="Unassembled WGS sequence"/>
</dbReference>
<dbReference type="InterPro" id="IPR036005">
    <property type="entry name" value="Creatinase/aminopeptidase-like"/>
</dbReference>
<keyword evidence="1" id="KW-0732">Signal</keyword>
<dbReference type="SUPFAM" id="SSF55920">
    <property type="entry name" value="Creatinase/aminopeptidase"/>
    <property type="match status" value="1"/>
</dbReference>
<dbReference type="InterPro" id="IPR000587">
    <property type="entry name" value="Creatinase_N"/>
</dbReference>
<evidence type="ECO:0000313" key="4">
    <source>
        <dbReference type="EMBL" id="GAL99475.1"/>
    </source>
</evidence>
<evidence type="ECO:0000256" key="1">
    <source>
        <dbReference type="SAM" id="SignalP"/>
    </source>
</evidence>
<dbReference type="EMBL" id="BBPI01000004">
    <property type="protein sequence ID" value="GAL99475.1"/>
    <property type="molecule type" value="Genomic_DNA"/>
</dbReference>
<comment type="caution">
    <text evidence="4">The sequence shown here is derived from an EMBL/GenBank/DDBJ whole genome shotgun (WGS) entry which is preliminary data.</text>
</comment>